<dbReference type="RefSeq" id="WP_034375278.1">
    <property type="nucleotide sequence ID" value="NZ_AP019774.1"/>
</dbReference>
<sequence length="154" mass="17765">MKLLHAVVVSGALCVGLNAQTIGLNAFPEYEPKPDHEMLDLAGKVSAKKLLEYLTEMRMRYNKMDDKEKAEFLKHFQDTLAKNIAKLKPAQLQKRLATIKKALETRAQKLDLLRKEVDEEFEYISFWRKSLDAGTFEQDLHKYGFVLPVKPVKE</sequence>
<proteinExistence type="predicted"/>
<dbReference type="Gene3D" id="1.20.120.1430">
    <property type="entry name" value="HP0721 helical bundle"/>
    <property type="match status" value="1"/>
</dbReference>
<keyword evidence="4" id="KW-1185">Reference proteome</keyword>
<evidence type="ECO:0000313" key="3">
    <source>
        <dbReference type="Proteomes" id="UP000317935"/>
    </source>
</evidence>
<accession>A0A6J4D0X0</accession>
<dbReference type="InterPro" id="IPR009488">
    <property type="entry name" value="DUF1104"/>
</dbReference>
<reference evidence="2 3" key="1">
    <citation type="submission" date="2019-06" db="EMBL/GenBank/DDBJ databases">
        <title>Complete genome sequence of Helicobacter suis SNTW101c.</title>
        <authorList>
            <person name="Rimbara E."/>
            <person name="Suzuki M."/>
            <person name="Matsui H."/>
            <person name="Nakamura M."/>
            <person name="Mori S."/>
            <person name="Shibayama K."/>
        </authorList>
    </citation>
    <scope>NUCLEOTIDE SEQUENCE [LARGE SCALE GENOMIC DNA]</scope>
    <source>
        <strain evidence="2 3">SNTW101c</strain>
    </source>
</reference>
<dbReference type="Proteomes" id="UP000509742">
    <property type="component" value="Chromosome"/>
</dbReference>
<evidence type="ECO:0000313" key="4">
    <source>
        <dbReference type="Proteomes" id="UP000509742"/>
    </source>
</evidence>
<dbReference type="Proteomes" id="UP000317935">
    <property type="component" value="Chromosome"/>
</dbReference>
<evidence type="ECO:0000313" key="1">
    <source>
        <dbReference type="EMBL" id="BCD46753.1"/>
    </source>
</evidence>
<dbReference type="EMBL" id="AP023036">
    <property type="protein sequence ID" value="BCD46753.1"/>
    <property type="molecule type" value="Genomic_DNA"/>
</dbReference>
<organism evidence="2 3">
    <name type="scientific">Helicobacter suis</name>
    <dbReference type="NCBI Taxonomy" id="104628"/>
    <lineage>
        <taxon>Bacteria</taxon>
        <taxon>Pseudomonadati</taxon>
        <taxon>Campylobacterota</taxon>
        <taxon>Epsilonproteobacteria</taxon>
        <taxon>Campylobacterales</taxon>
        <taxon>Helicobacteraceae</taxon>
        <taxon>Helicobacter</taxon>
    </lineage>
</organism>
<protein>
    <recommendedName>
        <fullName evidence="5">Periplasmic protein</fullName>
    </recommendedName>
</protein>
<dbReference type="OrthoDB" id="5322825at2"/>
<name>A0A6J4D0X0_9HELI</name>
<evidence type="ECO:0008006" key="5">
    <source>
        <dbReference type="Google" id="ProtNLM"/>
    </source>
</evidence>
<dbReference type="Pfam" id="PF06518">
    <property type="entry name" value="DUF1104"/>
    <property type="match status" value="1"/>
</dbReference>
<dbReference type="InterPro" id="IPR038310">
    <property type="entry name" value="DUF1104_sf"/>
</dbReference>
<gene>
    <name evidence="1" type="ORF">NHP190020_17920</name>
    <name evidence="2" type="ORF">SNTW_17290</name>
</gene>
<dbReference type="EMBL" id="AP019774">
    <property type="protein sequence ID" value="BCD71084.1"/>
    <property type="molecule type" value="Genomic_DNA"/>
</dbReference>
<evidence type="ECO:0000313" key="2">
    <source>
        <dbReference type="EMBL" id="BCD71084.1"/>
    </source>
</evidence>
<dbReference type="GeneID" id="56929562"/>
<reference evidence="1 4" key="2">
    <citation type="submission" date="2020-04" db="EMBL/GenBank/DDBJ databases">
        <title>Genomic analysis of gastric non-Helicobacter pylori Helicobacters isolated in Japan.</title>
        <authorList>
            <person name="Suzuki M."/>
            <person name="Rimbara E."/>
        </authorList>
    </citation>
    <scope>NUCLEOTIDE SEQUENCE [LARGE SCALE GENOMIC DNA]</scope>
    <source>
        <strain evidence="1 4">NHP19-0020</strain>
    </source>
</reference>
<dbReference type="AlphaFoldDB" id="A0A6J4D0X0"/>